<evidence type="ECO:0000313" key="2">
    <source>
        <dbReference type="Proteomes" id="UP000245790"/>
    </source>
</evidence>
<comment type="caution">
    <text evidence="1">The sequence shown here is derived from an EMBL/GenBank/DDBJ whole genome shotgun (WGS) entry which is preliminary data.</text>
</comment>
<dbReference type="RefSeq" id="WP_109764551.1">
    <property type="nucleotide sequence ID" value="NZ_QGGU01000011.1"/>
</dbReference>
<dbReference type="OrthoDB" id="9805728at2"/>
<dbReference type="Pfam" id="PF13483">
    <property type="entry name" value="Lactamase_B_3"/>
    <property type="match status" value="1"/>
</dbReference>
<gene>
    <name evidence="1" type="ORF">C8D97_11143</name>
</gene>
<dbReference type="SUPFAM" id="SSF56281">
    <property type="entry name" value="Metallo-hydrolase/oxidoreductase"/>
    <property type="match status" value="1"/>
</dbReference>
<protein>
    <submittedName>
        <fullName evidence="1">Beta-lactamase family protein</fullName>
    </submittedName>
</protein>
<dbReference type="AlphaFoldDB" id="A0A316FEI5"/>
<dbReference type="InterPro" id="IPR036866">
    <property type="entry name" value="RibonucZ/Hydroxyglut_hydro"/>
</dbReference>
<organism evidence="1 2">
    <name type="scientific">Pleionea mediterranea</name>
    <dbReference type="NCBI Taxonomy" id="523701"/>
    <lineage>
        <taxon>Bacteria</taxon>
        <taxon>Pseudomonadati</taxon>
        <taxon>Pseudomonadota</taxon>
        <taxon>Gammaproteobacteria</taxon>
        <taxon>Oceanospirillales</taxon>
        <taxon>Pleioneaceae</taxon>
        <taxon>Pleionea</taxon>
    </lineage>
</organism>
<name>A0A316FEI5_9GAMM</name>
<keyword evidence="2" id="KW-1185">Reference proteome</keyword>
<dbReference type="Proteomes" id="UP000245790">
    <property type="component" value="Unassembled WGS sequence"/>
</dbReference>
<sequence length="281" mass="32420">MNKWLIIIASFYISTLFSHERKSGLHPSAQYLGNEAVMITTDQHKLLFDPFFHKTFGIYQAVPDSIRQSMMDGKAPYNNVDFMFISHAHDDHFSAQDVLTYLTQHKHVKLFAPRQAVNQLTSLKPDKTIKDRLFSISLLPETIAWKKTIDNTLIEAVRIPHAGWPARADVENLVFRVTDNSSDNKKVTVMHMGDADPNPKHFLTHKNHWQKRKTSTAFPPYWFMLSREGLHILNNIINSHHNVGIHVPVKVPENLKQSGYDYFSKPGEQQEIHFDSPEQPE</sequence>
<accession>A0A316FEI5</accession>
<dbReference type="Gene3D" id="3.60.15.10">
    <property type="entry name" value="Ribonuclease Z/Hydroxyacylglutathione hydrolase-like"/>
    <property type="match status" value="1"/>
</dbReference>
<evidence type="ECO:0000313" key="1">
    <source>
        <dbReference type="EMBL" id="PWK47298.1"/>
    </source>
</evidence>
<dbReference type="EMBL" id="QGGU01000011">
    <property type="protein sequence ID" value="PWK47298.1"/>
    <property type="molecule type" value="Genomic_DNA"/>
</dbReference>
<proteinExistence type="predicted"/>
<reference evidence="1 2" key="1">
    <citation type="submission" date="2018-05" db="EMBL/GenBank/DDBJ databases">
        <title>Genomic Encyclopedia of Type Strains, Phase IV (KMG-IV): sequencing the most valuable type-strain genomes for metagenomic binning, comparative biology and taxonomic classification.</title>
        <authorList>
            <person name="Goeker M."/>
        </authorList>
    </citation>
    <scope>NUCLEOTIDE SEQUENCE [LARGE SCALE GENOMIC DNA]</scope>
    <source>
        <strain evidence="1 2">DSM 25350</strain>
    </source>
</reference>